<evidence type="ECO:0000313" key="2">
    <source>
        <dbReference type="Proteomes" id="UP001597112"/>
    </source>
</evidence>
<proteinExistence type="predicted"/>
<evidence type="ECO:0000313" key="1">
    <source>
        <dbReference type="EMBL" id="MFD1001790.1"/>
    </source>
</evidence>
<protein>
    <recommendedName>
        <fullName evidence="3">Primase C-terminal 2 domain-containing protein</fullName>
    </recommendedName>
</protein>
<comment type="caution">
    <text evidence="1">The sequence shown here is derived from an EMBL/GenBank/DDBJ whole genome shotgun (WGS) entry which is preliminary data.</text>
</comment>
<organism evidence="1 2">
    <name type="scientific">Ohtaekwangia kribbensis</name>
    <dbReference type="NCBI Taxonomy" id="688913"/>
    <lineage>
        <taxon>Bacteria</taxon>
        <taxon>Pseudomonadati</taxon>
        <taxon>Bacteroidota</taxon>
        <taxon>Cytophagia</taxon>
        <taxon>Cytophagales</taxon>
        <taxon>Fulvivirgaceae</taxon>
        <taxon>Ohtaekwangia</taxon>
    </lineage>
</organism>
<dbReference type="Proteomes" id="UP001597112">
    <property type="component" value="Unassembled WGS sequence"/>
</dbReference>
<dbReference type="RefSeq" id="WP_377582148.1">
    <property type="nucleotide sequence ID" value="NZ_JBHTKA010000008.1"/>
</dbReference>
<gene>
    <name evidence="1" type="ORF">ACFQ21_20870</name>
</gene>
<reference evidence="2" key="1">
    <citation type="journal article" date="2019" name="Int. J. Syst. Evol. Microbiol.">
        <title>The Global Catalogue of Microorganisms (GCM) 10K type strain sequencing project: providing services to taxonomists for standard genome sequencing and annotation.</title>
        <authorList>
            <consortium name="The Broad Institute Genomics Platform"/>
            <consortium name="The Broad Institute Genome Sequencing Center for Infectious Disease"/>
            <person name="Wu L."/>
            <person name="Ma J."/>
        </authorList>
    </citation>
    <scope>NUCLEOTIDE SEQUENCE [LARGE SCALE GENOMIC DNA]</scope>
    <source>
        <strain evidence="2">CCUG 58938</strain>
    </source>
</reference>
<evidence type="ECO:0008006" key="3">
    <source>
        <dbReference type="Google" id="ProtNLM"/>
    </source>
</evidence>
<sequence length="95" mass="10978">MTFEEFKNSLTQTNPPAVNELLKALWFEGKGDWESAHNIAQDIHNNDGSWIHAYLHRVEGDLGNASYWYSRANRRMPSSTLKDEWAAMVKELLAR</sequence>
<dbReference type="EMBL" id="JBHTKA010000008">
    <property type="protein sequence ID" value="MFD1001790.1"/>
    <property type="molecule type" value="Genomic_DNA"/>
</dbReference>
<name>A0ABW3K8L5_9BACT</name>
<keyword evidence="2" id="KW-1185">Reference proteome</keyword>
<accession>A0ABW3K8L5</accession>